<evidence type="ECO:0000313" key="3">
    <source>
        <dbReference type="Proteomes" id="UP001501074"/>
    </source>
</evidence>
<dbReference type="Proteomes" id="UP001501074">
    <property type="component" value="Unassembled WGS sequence"/>
</dbReference>
<feature type="region of interest" description="Disordered" evidence="1">
    <location>
        <begin position="1"/>
        <end position="22"/>
    </location>
</feature>
<reference evidence="3" key="1">
    <citation type="journal article" date="2019" name="Int. J. Syst. Evol. Microbiol.">
        <title>The Global Catalogue of Microorganisms (GCM) 10K type strain sequencing project: providing services to taxonomists for standard genome sequencing and annotation.</title>
        <authorList>
            <consortium name="The Broad Institute Genomics Platform"/>
            <consortium name="The Broad Institute Genome Sequencing Center for Infectious Disease"/>
            <person name="Wu L."/>
            <person name="Ma J."/>
        </authorList>
    </citation>
    <scope>NUCLEOTIDE SEQUENCE [LARGE SCALE GENOMIC DNA]</scope>
    <source>
        <strain evidence="3">JCM 16902</strain>
    </source>
</reference>
<comment type="caution">
    <text evidence="2">The sequence shown here is derived from an EMBL/GenBank/DDBJ whole genome shotgun (WGS) entry which is preliminary data.</text>
</comment>
<gene>
    <name evidence="2" type="ORF">GCM10022223_11160</name>
</gene>
<accession>A0ABP6Z513</accession>
<sequence>MRAVPSPAYPAPTMATFMRDPPVGHGFFPPSTIEDAPSPGVSVHGIRPVTADIGSIRFPTATPIIVSAERFAAGQTRKDQT</sequence>
<keyword evidence="3" id="KW-1185">Reference proteome</keyword>
<name>A0ABP6Z513_9ACTN</name>
<protein>
    <submittedName>
        <fullName evidence="2">Uncharacterized protein</fullName>
    </submittedName>
</protein>
<proteinExistence type="predicted"/>
<dbReference type="EMBL" id="BAAAZO010000002">
    <property type="protein sequence ID" value="GAA3597746.1"/>
    <property type="molecule type" value="Genomic_DNA"/>
</dbReference>
<evidence type="ECO:0000256" key="1">
    <source>
        <dbReference type="SAM" id="MobiDB-lite"/>
    </source>
</evidence>
<evidence type="ECO:0000313" key="2">
    <source>
        <dbReference type="EMBL" id="GAA3597746.1"/>
    </source>
</evidence>
<organism evidence="2 3">
    <name type="scientific">Kineosporia mesophila</name>
    <dbReference type="NCBI Taxonomy" id="566012"/>
    <lineage>
        <taxon>Bacteria</taxon>
        <taxon>Bacillati</taxon>
        <taxon>Actinomycetota</taxon>
        <taxon>Actinomycetes</taxon>
        <taxon>Kineosporiales</taxon>
        <taxon>Kineosporiaceae</taxon>
        <taxon>Kineosporia</taxon>
    </lineage>
</organism>